<organism evidence="1">
    <name type="scientific">Ochrobactrum phage ORM_20</name>
    <dbReference type="NCBI Taxonomy" id="2985243"/>
    <lineage>
        <taxon>Viruses</taxon>
    </lineage>
</organism>
<accession>A0A9N6WTN9</accession>
<gene>
    <name evidence="1" type="ORF">ORM20_00119</name>
</gene>
<proteinExistence type="predicted"/>
<reference evidence="1" key="1">
    <citation type="submission" date="2022-10" db="EMBL/GenBank/DDBJ databases">
        <authorList>
            <person name="Meaden S."/>
        </authorList>
    </citation>
    <scope>NUCLEOTIDE SEQUENCE</scope>
</reference>
<evidence type="ECO:0000313" key="1">
    <source>
        <dbReference type="EMBL" id="CAI3971168.1"/>
    </source>
</evidence>
<sequence>MHNISAEIGHPVGNFLDINYAPVRQLAGRPSGWIAFSDLRCKSRYIREPADGWYYKDDSEGKIRWKHDRDRSGRVEINWMASNTTNAGGNWSTTSVSPFGDGWTYHRGDLRFGGSPNHAWHSLARDRWN</sequence>
<dbReference type="EMBL" id="OX359470">
    <property type="protein sequence ID" value="CAI3971168.1"/>
    <property type="molecule type" value="Genomic_DNA"/>
</dbReference>
<name>A0A9N6WTN9_9VIRU</name>
<protein>
    <submittedName>
        <fullName evidence="1">Uncharacterized protein</fullName>
    </submittedName>
</protein>